<dbReference type="Pfam" id="PF03152">
    <property type="entry name" value="UFD1_N1"/>
    <property type="match status" value="1"/>
</dbReference>
<dbReference type="PANTHER" id="PTHR12555:SF13">
    <property type="entry name" value="UBIQUITIN RECOGNITION FACTOR IN ER-ASSOCIATED DEGRADATION PROTEIN 1"/>
    <property type="match status" value="1"/>
</dbReference>
<accession>A0A7J6MZV6</accession>
<dbReference type="Gene3D" id="3.10.330.10">
    <property type="match status" value="1"/>
</dbReference>
<comment type="similarity">
    <text evidence="1">Belongs to the UFD1 family.</text>
</comment>
<dbReference type="GO" id="GO:0036503">
    <property type="term" value="P:ERAD pathway"/>
    <property type="evidence" value="ECO:0007669"/>
    <property type="project" value="TreeGrafter"/>
</dbReference>
<dbReference type="InterPro" id="IPR004854">
    <property type="entry name" value="Ufd1-like"/>
</dbReference>
<keyword evidence="2" id="KW-0833">Ubl conjugation pathway</keyword>
<protein>
    <submittedName>
        <fullName evidence="6">Ubiquitin recognition factor in ER-associated degradation protein 1</fullName>
    </submittedName>
</protein>
<feature type="region of interest" description="Disordered" evidence="3">
    <location>
        <begin position="608"/>
        <end position="657"/>
    </location>
</feature>
<dbReference type="GO" id="GO:0031593">
    <property type="term" value="F:polyubiquitin modification-dependent protein binding"/>
    <property type="evidence" value="ECO:0007669"/>
    <property type="project" value="TreeGrafter"/>
</dbReference>
<dbReference type="InterPro" id="IPR055417">
    <property type="entry name" value="UFD1_N1"/>
</dbReference>
<evidence type="ECO:0000256" key="2">
    <source>
        <dbReference type="ARBA" id="ARBA00022786"/>
    </source>
</evidence>
<keyword evidence="7" id="KW-1185">Reference proteome</keyword>
<proteinExistence type="inferred from homology"/>
<reference evidence="6 7" key="1">
    <citation type="submission" date="2020-04" db="EMBL/GenBank/DDBJ databases">
        <title>Perkinsus chesapeaki whole genome sequence.</title>
        <authorList>
            <person name="Bogema D.R."/>
        </authorList>
    </citation>
    <scope>NUCLEOTIDE SEQUENCE [LARGE SCALE GENOMIC DNA]</scope>
    <source>
        <strain evidence="6">ATCC PRA-425</strain>
    </source>
</reference>
<feature type="compositionally biased region" description="Basic and acidic residues" evidence="3">
    <location>
        <begin position="626"/>
        <end position="639"/>
    </location>
</feature>
<dbReference type="InterPro" id="IPR055418">
    <property type="entry name" value="UFD1_N2"/>
</dbReference>
<name>A0A7J6MZV6_PERCH</name>
<evidence type="ECO:0000313" key="7">
    <source>
        <dbReference type="Proteomes" id="UP000591131"/>
    </source>
</evidence>
<feature type="region of interest" description="Disordered" evidence="3">
    <location>
        <begin position="211"/>
        <end position="238"/>
    </location>
</feature>
<evidence type="ECO:0000259" key="5">
    <source>
        <dbReference type="Pfam" id="PF24842"/>
    </source>
</evidence>
<organism evidence="6 7">
    <name type="scientific">Perkinsus chesapeaki</name>
    <name type="common">Clam parasite</name>
    <name type="synonym">Perkinsus andrewsi</name>
    <dbReference type="NCBI Taxonomy" id="330153"/>
    <lineage>
        <taxon>Eukaryota</taxon>
        <taxon>Sar</taxon>
        <taxon>Alveolata</taxon>
        <taxon>Perkinsozoa</taxon>
        <taxon>Perkinsea</taxon>
        <taxon>Perkinsida</taxon>
        <taxon>Perkinsidae</taxon>
        <taxon>Perkinsus</taxon>
    </lineage>
</organism>
<evidence type="ECO:0000256" key="1">
    <source>
        <dbReference type="ARBA" id="ARBA00006043"/>
    </source>
</evidence>
<dbReference type="Proteomes" id="UP000591131">
    <property type="component" value="Unassembled WGS sequence"/>
</dbReference>
<dbReference type="EMBL" id="JAAPAO010000020">
    <property type="protein sequence ID" value="KAF4677125.1"/>
    <property type="molecule type" value="Genomic_DNA"/>
</dbReference>
<evidence type="ECO:0000259" key="4">
    <source>
        <dbReference type="Pfam" id="PF03152"/>
    </source>
</evidence>
<sequence>MFSFGGPHNGGDDPVNPQMGGFLQGFFGAMGAGGTFDVQYHCYPVSFLGREELEKGNKILLPQSALDQLARLNVSYPMLFQISNLKEPRTTHCGVLEFTAEEGFCYIPYWMMQNLVLQEGDLVRVKNVSLPKGRSVKLQPVTKDFLDIHNPRAVLENSLRNFACLTAGDNIAIQYNDKTYEIEVVECKPANAISIIEADVSVEFLAPKDYVEPSPSTSSQAEAPVGSSVPGTIASSDTQSVADNIESASLAGKTVLFQGKGQRLDGKPLSSKQAKATPVVVGEDGRNMSDPWGDKPWTHRAAAVAIVIAQPIRETMQKSGGVSPFDAVFLLPTSKEPVGRTQLCASGLLETSQLLCHEYLLLFAATVYPPWLGPSTVSPLEALPFGSTDRHGDGLERGPEDFTSWTSTSPVLGDISESEIMILLRPWATDPIGLANSAVKALNYFGLKEKDIALAHGLPFMARGRYKVQHSLYPLKEGEEVPATLVNQKQPRVYAYDKVPELVGLSTMAKALGTTFYKRVEIGTKFVRTNREPPSEIFPEAAKDVLSRIHGRWQDSDLIGVDCPRAKDFARTMPNVKEFGYVGEEQAINTWRRTFDNTKDPKPIALQQHKRTATATGGGGHQTGQRKMEGTRPLRERGAQRRNTVTAETGEEEAAVDEGRERLLARVLHREHVVDSHMDRGVRIRWSAAATAKLPMG</sequence>
<feature type="region of interest" description="Disordered" evidence="3">
    <location>
        <begin position="388"/>
        <end position="409"/>
    </location>
</feature>
<gene>
    <name evidence="6" type="primary">UFD1L</name>
    <name evidence="6" type="ORF">FOL47_003313</name>
</gene>
<evidence type="ECO:0000313" key="6">
    <source>
        <dbReference type="EMBL" id="KAF4677125.1"/>
    </source>
</evidence>
<dbReference type="PANTHER" id="PTHR12555">
    <property type="entry name" value="UBIQUITIN FUSION DEGRADATON PROTEIN 1"/>
    <property type="match status" value="1"/>
</dbReference>
<dbReference type="OrthoDB" id="422728at2759"/>
<feature type="domain" description="Ubiquitin fusion degradation protein UFD1 N-terminal subdomain 1" evidence="4">
    <location>
        <begin position="36"/>
        <end position="131"/>
    </location>
</feature>
<feature type="compositionally biased region" description="Basic and acidic residues" evidence="3">
    <location>
        <begin position="388"/>
        <end position="400"/>
    </location>
</feature>
<dbReference type="Gene3D" id="2.40.40.50">
    <property type="entry name" value="Ubiquitin fusion degradation protein UFD1, N-terminal domain"/>
    <property type="match status" value="1"/>
</dbReference>
<dbReference type="GO" id="GO:0034098">
    <property type="term" value="C:VCP-NPL4-UFD1 AAA ATPase complex"/>
    <property type="evidence" value="ECO:0007669"/>
    <property type="project" value="TreeGrafter"/>
</dbReference>
<feature type="compositionally biased region" description="Polar residues" evidence="3">
    <location>
        <begin position="229"/>
        <end position="238"/>
    </location>
</feature>
<evidence type="ECO:0000256" key="3">
    <source>
        <dbReference type="SAM" id="MobiDB-lite"/>
    </source>
</evidence>
<comment type="caution">
    <text evidence="6">The sequence shown here is derived from an EMBL/GenBank/DDBJ whole genome shotgun (WGS) entry which is preliminary data.</text>
</comment>
<dbReference type="AlphaFoldDB" id="A0A7J6MZV6"/>
<feature type="domain" description="Ubiquitin fusion degradation protein UFD1 N-terminal subdomain 2" evidence="5">
    <location>
        <begin position="132"/>
        <end position="207"/>
    </location>
</feature>
<dbReference type="GO" id="GO:0006511">
    <property type="term" value="P:ubiquitin-dependent protein catabolic process"/>
    <property type="evidence" value="ECO:0007669"/>
    <property type="project" value="InterPro"/>
</dbReference>
<dbReference type="FunFam" id="2.40.40.50:FF:000001">
    <property type="entry name" value="Ubiquitin fusion degradation protein 1 homolog"/>
    <property type="match status" value="1"/>
</dbReference>
<dbReference type="Pfam" id="PF24842">
    <property type="entry name" value="UFD1_N2"/>
    <property type="match status" value="1"/>
</dbReference>
<dbReference type="InterPro" id="IPR042299">
    <property type="entry name" value="Ufd1-like_Nn"/>
</dbReference>